<protein>
    <submittedName>
        <fullName evidence="1">Uncharacterized protein</fullName>
    </submittedName>
</protein>
<sequence length="126" mass="14834">MRILCFTVFILFFIAVPIYGQEYGAATNATELKVLRLINSLPEVQRENKFRRLHKNPRLLKALIQSTPTKENNYYQVSISEDLGFQLRTYEWYEVDAKTFTIKYFDVASGKSMTLSEKRKLNKKKQ</sequence>
<dbReference type="Proteomes" id="UP000270046">
    <property type="component" value="Chromosome"/>
</dbReference>
<reference evidence="1 2" key="1">
    <citation type="submission" date="2018-10" db="EMBL/GenBank/DDBJ databases">
        <title>Genome sequencing of Mucilaginibacter sp. HYN0043.</title>
        <authorList>
            <person name="Kim M."/>
            <person name="Yi H."/>
        </authorList>
    </citation>
    <scope>NUCLEOTIDE SEQUENCE [LARGE SCALE GENOMIC DNA]</scope>
    <source>
        <strain evidence="1 2">HYN0043</strain>
    </source>
</reference>
<evidence type="ECO:0000313" key="1">
    <source>
        <dbReference type="EMBL" id="AYL96636.1"/>
    </source>
</evidence>
<dbReference type="EMBL" id="CP032869">
    <property type="protein sequence ID" value="AYL96636.1"/>
    <property type="molecule type" value="Genomic_DNA"/>
</dbReference>
<accession>A0A494VMS3</accession>
<dbReference type="KEGG" id="muh:HYN43_015600"/>
<name>A0A494VMS3_9SPHI</name>
<dbReference type="AlphaFoldDB" id="A0A494VMS3"/>
<dbReference type="OrthoDB" id="796701at2"/>
<proteinExistence type="predicted"/>
<keyword evidence="2" id="KW-1185">Reference proteome</keyword>
<evidence type="ECO:0000313" key="2">
    <source>
        <dbReference type="Proteomes" id="UP000270046"/>
    </source>
</evidence>
<organism evidence="1 2">
    <name type="scientific">Mucilaginibacter celer</name>
    <dbReference type="NCBI Taxonomy" id="2305508"/>
    <lineage>
        <taxon>Bacteria</taxon>
        <taxon>Pseudomonadati</taxon>
        <taxon>Bacteroidota</taxon>
        <taxon>Sphingobacteriia</taxon>
        <taxon>Sphingobacteriales</taxon>
        <taxon>Sphingobacteriaceae</taxon>
        <taxon>Mucilaginibacter</taxon>
    </lineage>
</organism>
<gene>
    <name evidence="1" type="ORF">HYN43_015600</name>
</gene>